<dbReference type="HOGENOM" id="CLU_634035_0_0_2"/>
<dbReference type="STRING" id="28892.Metli_0048"/>
<reference evidence="2 3" key="1">
    <citation type="submission" date="2011-08" db="EMBL/GenBank/DDBJ databases">
        <title>The complete genome of Methanofollis liminatans DSM 4140.</title>
        <authorList>
            <consortium name="US DOE Joint Genome Institute (JGI-PGF)"/>
            <person name="Lucas S."/>
            <person name="Han J."/>
            <person name="Lapidus A."/>
            <person name="Bruce D."/>
            <person name="Goodwin L."/>
            <person name="Pitluck S."/>
            <person name="Peters L."/>
            <person name="Kyrpides N."/>
            <person name="Mavromatis K."/>
            <person name="Ivanova N."/>
            <person name="Mikhailova N."/>
            <person name="Lu M."/>
            <person name="Detter J.C."/>
            <person name="Tapia R."/>
            <person name="Han C."/>
            <person name="Land M."/>
            <person name="Hauser L."/>
            <person name="Markowitz V."/>
            <person name="Cheng J.-F."/>
            <person name="Hugenholtz P."/>
            <person name="Woyke T."/>
            <person name="Wu D."/>
            <person name="Spring S."/>
            <person name="Schuler E."/>
            <person name="Brambilla E."/>
            <person name="Klenk H.-P."/>
            <person name="Eisen J.A."/>
        </authorList>
    </citation>
    <scope>NUCLEOTIDE SEQUENCE [LARGE SCALE GENOMIC DNA]</scope>
    <source>
        <strain evidence="2 3">DSM 4140</strain>
    </source>
</reference>
<dbReference type="Proteomes" id="UP000005095">
    <property type="component" value="Chromosome"/>
</dbReference>
<dbReference type="InterPro" id="IPR018763">
    <property type="entry name" value="DUF2334"/>
</dbReference>
<dbReference type="OrthoDB" id="111111at2157"/>
<accession>J0RWX7</accession>
<keyword evidence="3" id="KW-1185">Reference proteome</keyword>
<dbReference type="RefSeq" id="WP_004037026.1">
    <property type="nucleotide sequence ID" value="NZ_CM001555.1"/>
</dbReference>
<evidence type="ECO:0000313" key="2">
    <source>
        <dbReference type="EMBL" id="EJG06026.1"/>
    </source>
</evidence>
<gene>
    <name evidence="2" type="ORF">Metli_0048</name>
</gene>
<proteinExistence type="predicted"/>
<keyword evidence="1" id="KW-0472">Membrane</keyword>
<dbReference type="SUPFAM" id="SSF88713">
    <property type="entry name" value="Glycoside hydrolase/deacetylase"/>
    <property type="match status" value="1"/>
</dbReference>
<keyword evidence="1" id="KW-0812">Transmembrane</keyword>
<keyword evidence="1" id="KW-1133">Transmembrane helix</keyword>
<sequence>MMDDRRRFYGGVFLAGFIIAVAGIAPGFAGTFPHLDLRGIVVLLLVPGTILLALGLLLIVARKRSLGQGQTGLRKAEAVILILLVVFLAGMLALTSYALIHQTALLHTKWSEDLETGYLMMTSMDQDNPFYAKKVIIRDDDIGADTSLSSLRWIADLAEEKDISITLSIIPAHLSDNPATVDFLNTLDRNRVEFATHGYAHEAFFPLPYDEQYRLIECSTAIMTEVLDCRPVSFVPPQGSGNADTSRAARMLGYTTITDMIGYPCYLTNFISSFEYETGYTMVSHRSFEEFTRSFEEFEASSEEYYLLYLHDWTFLNDDGTLNTTRTEQFEGVIDYLGDKGVAFMTLGEASAWHLDGPAIRTGQIDETTYYVDLQACRYNHTLTFRSDRADDGAVVVTDLSPGETEVRCAVEKIGPLYRFYGERGHLYSVRY</sequence>
<feature type="transmembrane region" description="Helical" evidence="1">
    <location>
        <begin position="39"/>
        <end position="59"/>
    </location>
</feature>
<dbReference type="GO" id="GO:0005975">
    <property type="term" value="P:carbohydrate metabolic process"/>
    <property type="evidence" value="ECO:0007669"/>
    <property type="project" value="InterPro"/>
</dbReference>
<evidence type="ECO:0000256" key="1">
    <source>
        <dbReference type="SAM" id="Phobius"/>
    </source>
</evidence>
<dbReference type="AlphaFoldDB" id="J0RWX7"/>
<dbReference type="EMBL" id="CM001555">
    <property type="protein sequence ID" value="EJG06026.1"/>
    <property type="molecule type" value="Genomic_DNA"/>
</dbReference>
<dbReference type="Pfam" id="PF10096">
    <property type="entry name" value="DUF2334"/>
    <property type="match status" value="1"/>
</dbReference>
<feature type="transmembrane region" description="Helical" evidence="1">
    <location>
        <begin position="79"/>
        <end position="100"/>
    </location>
</feature>
<protein>
    <submittedName>
        <fullName evidence="2">Polysaccharide deacetylase</fullName>
    </submittedName>
</protein>
<dbReference type="InterPro" id="IPR011330">
    <property type="entry name" value="Glyco_hydro/deAcase_b/a-brl"/>
</dbReference>
<organism evidence="2 3">
    <name type="scientific">Methanofollis liminatans DSM 4140</name>
    <dbReference type="NCBI Taxonomy" id="28892"/>
    <lineage>
        <taxon>Archaea</taxon>
        <taxon>Methanobacteriati</taxon>
        <taxon>Methanobacteriota</taxon>
        <taxon>Stenosarchaea group</taxon>
        <taxon>Methanomicrobia</taxon>
        <taxon>Methanomicrobiales</taxon>
        <taxon>Methanomicrobiaceae</taxon>
        <taxon>Methanofollis</taxon>
    </lineage>
</organism>
<dbReference type="Gene3D" id="3.20.20.370">
    <property type="entry name" value="Glycoside hydrolase/deacetylase"/>
    <property type="match status" value="1"/>
</dbReference>
<evidence type="ECO:0000313" key="3">
    <source>
        <dbReference type="Proteomes" id="UP000005095"/>
    </source>
</evidence>
<name>J0RWX7_9EURY</name>